<dbReference type="AlphaFoldDB" id="A0A6G1BZI8"/>
<dbReference type="OrthoDB" id="696884at2759"/>
<name>A0A6G1BZI8_9ORYZ</name>
<evidence type="ECO:0000313" key="3">
    <source>
        <dbReference type="Proteomes" id="UP000479710"/>
    </source>
</evidence>
<evidence type="ECO:0000256" key="1">
    <source>
        <dbReference type="SAM" id="MobiDB-lite"/>
    </source>
</evidence>
<evidence type="ECO:0000313" key="2">
    <source>
        <dbReference type="EMBL" id="KAF0893151.1"/>
    </source>
</evidence>
<proteinExistence type="predicted"/>
<feature type="compositionally biased region" description="Polar residues" evidence="1">
    <location>
        <begin position="79"/>
        <end position="88"/>
    </location>
</feature>
<organism evidence="2 3">
    <name type="scientific">Oryza meyeriana var. granulata</name>
    <dbReference type="NCBI Taxonomy" id="110450"/>
    <lineage>
        <taxon>Eukaryota</taxon>
        <taxon>Viridiplantae</taxon>
        <taxon>Streptophyta</taxon>
        <taxon>Embryophyta</taxon>
        <taxon>Tracheophyta</taxon>
        <taxon>Spermatophyta</taxon>
        <taxon>Magnoliopsida</taxon>
        <taxon>Liliopsida</taxon>
        <taxon>Poales</taxon>
        <taxon>Poaceae</taxon>
        <taxon>BOP clade</taxon>
        <taxon>Oryzoideae</taxon>
        <taxon>Oryzeae</taxon>
        <taxon>Oryzinae</taxon>
        <taxon>Oryza</taxon>
        <taxon>Oryza meyeriana</taxon>
    </lineage>
</organism>
<accession>A0A6G1BZI8</accession>
<feature type="region of interest" description="Disordered" evidence="1">
    <location>
        <begin position="47"/>
        <end position="88"/>
    </location>
</feature>
<protein>
    <submittedName>
        <fullName evidence="2">Uncharacterized protein</fullName>
    </submittedName>
</protein>
<keyword evidence="3" id="KW-1185">Reference proteome</keyword>
<sequence>MAIVSSSASCFGAGSVFSVFFCNGSMMMAAHAPYFVELDVGDERRAASSDYTPASPPHRAASPDYTPSTPLRRAASRDYTPSTPLCRSTSPDYTPSMTPCYAASLDYTPIDASTSRCFVGLHSVDSSSSIYFAGLHSVDSSYQVCGCATRTGEDDDTRLGDTTEEAKLVETSSSGDGVI</sequence>
<dbReference type="Proteomes" id="UP000479710">
    <property type="component" value="Unassembled WGS sequence"/>
</dbReference>
<reference evidence="2 3" key="1">
    <citation type="submission" date="2019-11" db="EMBL/GenBank/DDBJ databases">
        <title>Whole genome sequence of Oryza granulata.</title>
        <authorList>
            <person name="Li W."/>
        </authorList>
    </citation>
    <scope>NUCLEOTIDE SEQUENCE [LARGE SCALE GENOMIC DNA]</scope>
    <source>
        <strain evidence="3">cv. Menghai</strain>
        <tissue evidence="2">Leaf</tissue>
    </source>
</reference>
<dbReference type="EMBL" id="SPHZ02000011">
    <property type="protein sequence ID" value="KAF0893151.1"/>
    <property type="molecule type" value="Genomic_DNA"/>
</dbReference>
<gene>
    <name evidence="2" type="ORF">E2562_023181</name>
</gene>
<comment type="caution">
    <text evidence="2">The sequence shown here is derived from an EMBL/GenBank/DDBJ whole genome shotgun (WGS) entry which is preliminary data.</text>
</comment>